<reference evidence="1" key="1">
    <citation type="submission" date="2018-05" db="EMBL/GenBank/DDBJ databases">
        <authorList>
            <person name="Lanie J.A."/>
            <person name="Ng W.-L."/>
            <person name="Kazmierczak K.M."/>
            <person name="Andrzejewski T.M."/>
            <person name="Davidsen T.M."/>
            <person name="Wayne K.J."/>
            <person name="Tettelin H."/>
            <person name="Glass J.I."/>
            <person name="Rusch D."/>
            <person name="Podicherti R."/>
            <person name="Tsui H.-C.T."/>
            <person name="Winkler M.E."/>
        </authorList>
    </citation>
    <scope>NUCLEOTIDE SEQUENCE</scope>
</reference>
<accession>A0A382PII7</accession>
<evidence type="ECO:0000313" key="1">
    <source>
        <dbReference type="EMBL" id="SVC71772.1"/>
    </source>
</evidence>
<dbReference type="AlphaFoldDB" id="A0A382PII7"/>
<feature type="non-terminal residue" evidence="1">
    <location>
        <position position="1"/>
    </location>
</feature>
<name>A0A382PII7_9ZZZZ</name>
<gene>
    <name evidence="1" type="ORF">METZ01_LOCUS324626</name>
</gene>
<feature type="non-terminal residue" evidence="1">
    <location>
        <position position="50"/>
    </location>
</feature>
<sequence length="50" mass="5738">MVDRVLTDKEKLVLNTFGCDNDPVAYAARMTEEALAQKVTNYDSMPYSWH</sequence>
<proteinExistence type="predicted"/>
<dbReference type="EMBL" id="UINC01106836">
    <property type="protein sequence ID" value="SVC71772.1"/>
    <property type="molecule type" value="Genomic_DNA"/>
</dbReference>
<protein>
    <submittedName>
        <fullName evidence="1">Uncharacterized protein</fullName>
    </submittedName>
</protein>
<organism evidence="1">
    <name type="scientific">marine metagenome</name>
    <dbReference type="NCBI Taxonomy" id="408172"/>
    <lineage>
        <taxon>unclassified sequences</taxon>
        <taxon>metagenomes</taxon>
        <taxon>ecological metagenomes</taxon>
    </lineage>
</organism>